<dbReference type="AlphaFoldDB" id="A0AAV1VET4"/>
<gene>
    <name evidence="1" type="ORF">PM001_LOCUS29159</name>
</gene>
<name>A0AAV1VET4_9STRA</name>
<accession>A0AAV1VET4</accession>
<evidence type="ECO:0000313" key="2">
    <source>
        <dbReference type="Proteomes" id="UP001162060"/>
    </source>
</evidence>
<organism evidence="1 2">
    <name type="scientific">Peronospora matthiolae</name>
    <dbReference type="NCBI Taxonomy" id="2874970"/>
    <lineage>
        <taxon>Eukaryota</taxon>
        <taxon>Sar</taxon>
        <taxon>Stramenopiles</taxon>
        <taxon>Oomycota</taxon>
        <taxon>Peronosporomycetes</taxon>
        <taxon>Peronosporales</taxon>
        <taxon>Peronosporaceae</taxon>
        <taxon>Peronospora</taxon>
    </lineage>
</organism>
<dbReference type="EMBL" id="CAKLBY020000305">
    <property type="protein sequence ID" value="CAK7944009.1"/>
    <property type="molecule type" value="Genomic_DNA"/>
</dbReference>
<dbReference type="Proteomes" id="UP001162060">
    <property type="component" value="Unassembled WGS sequence"/>
</dbReference>
<sequence length="65" mass="7598">MNRAESSGLALNQMVEQQKDENLFRRQRLENWSSGRILMVKWTHHTQANDVSVSDEGMKCLQHVK</sequence>
<comment type="caution">
    <text evidence="1">The sequence shown here is derived from an EMBL/GenBank/DDBJ whole genome shotgun (WGS) entry which is preliminary data.</text>
</comment>
<evidence type="ECO:0000313" key="1">
    <source>
        <dbReference type="EMBL" id="CAK7944009.1"/>
    </source>
</evidence>
<reference evidence="1" key="1">
    <citation type="submission" date="2024-01" db="EMBL/GenBank/DDBJ databases">
        <authorList>
            <person name="Webb A."/>
        </authorList>
    </citation>
    <scope>NUCLEOTIDE SEQUENCE</scope>
    <source>
        <strain evidence="1">Pm1</strain>
    </source>
</reference>
<protein>
    <submittedName>
        <fullName evidence="1">Uncharacterized protein</fullName>
    </submittedName>
</protein>
<proteinExistence type="predicted"/>